<dbReference type="Gene3D" id="1.10.3300.10">
    <property type="entry name" value="Jann2411-like domain"/>
    <property type="match status" value="1"/>
</dbReference>
<evidence type="ECO:0000313" key="3">
    <source>
        <dbReference type="EMBL" id="MFC5658368.1"/>
    </source>
</evidence>
<accession>A0ABW0WLJ0</accession>
<feature type="compositionally biased region" description="Low complexity" evidence="1">
    <location>
        <begin position="50"/>
        <end position="65"/>
    </location>
</feature>
<dbReference type="Proteomes" id="UP001596065">
    <property type="component" value="Unassembled WGS sequence"/>
</dbReference>
<sequence>MEKSRRDSDAPGTRKWCGMNTCGNREKKARFLVNKRNSCRQAHQPELVGLPLSQSSQAPSAPTAPIGLRRPSRRIRPSTPVRSVRDTGIFLSCKHRCRSGRLRVPLISFRHNDHPLPGGRATRGIRV</sequence>
<dbReference type="RefSeq" id="WP_382466872.1">
    <property type="nucleotide sequence ID" value="NZ_BAAASM010000062.1"/>
</dbReference>
<keyword evidence="4" id="KW-1185">Reference proteome</keyword>
<evidence type="ECO:0000256" key="1">
    <source>
        <dbReference type="SAM" id="MobiDB-lite"/>
    </source>
</evidence>
<proteinExistence type="predicted"/>
<gene>
    <name evidence="3" type="ORF">ACFP3J_23160</name>
</gene>
<dbReference type="InterPro" id="IPR021005">
    <property type="entry name" value="Znf_CGNR"/>
</dbReference>
<dbReference type="EMBL" id="JBHSOE010000043">
    <property type="protein sequence ID" value="MFC5658368.1"/>
    <property type="molecule type" value="Genomic_DNA"/>
</dbReference>
<reference evidence="4" key="1">
    <citation type="journal article" date="2019" name="Int. J. Syst. Evol. Microbiol.">
        <title>The Global Catalogue of Microorganisms (GCM) 10K type strain sequencing project: providing services to taxonomists for standard genome sequencing and annotation.</title>
        <authorList>
            <consortium name="The Broad Institute Genomics Platform"/>
            <consortium name="The Broad Institute Genome Sequencing Center for Infectious Disease"/>
            <person name="Wu L."/>
            <person name="Ma J."/>
        </authorList>
    </citation>
    <scope>NUCLEOTIDE SEQUENCE [LARGE SCALE GENOMIC DNA]</scope>
    <source>
        <strain evidence="4">KCTC 5701</strain>
    </source>
</reference>
<feature type="domain" description="Zinc finger CGNR" evidence="2">
    <location>
        <begin position="11"/>
        <end position="31"/>
    </location>
</feature>
<comment type="caution">
    <text evidence="3">The sequence shown here is derived from an EMBL/GenBank/DDBJ whole genome shotgun (WGS) entry which is preliminary data.</text>
</comment>
<evidence type="ECO:0000259" key="2">
    <source>
        <dbReference type="Pfam" id="PF11706"/>
    </source>
</evidence>
<organism evidence="3 4">
    <name type="scientific">Streptomyces nogalater</name>
    <dbReference type="NCBI Taxonomy" id="38314"/>
    <lineage>
        <taxon>Bacteria</taxon>
        <taxon>Bacillati</taxon>
        <taxon>Actinomycetota</taxon>
        <taxon>Actinomycetes</taxon>
        <taxon>Kitasatosporales</taxon>
        <taxon>Streptomycetaceae</taxon>
        <taxon>Streptomyces</taxon>
    </lineage>
</organism>
<dbReference type="SUPFAM" id="SSF160904">
    <property type="entry name" value="Jann2411-like"/>
    <property type="match status" value="1"/>
</dbReference>
<evidence type="ECO:0000313" key="4">
    <source>
        <dbReference type="Proteomes" id="UP001596065"/>
    </source>
</evidence>
<dbReference type="Pfam" id="PF11706">
    <property type="entry name" value="zf-CGNR"/>
    <property type="match status" value="1"/>
</dbReference>
<protein>
    <submittedName>
        <fullName evidence="3">CGNR zinc finger domain-containing protein</fullName>
    </submittedName>
</protein>
<name>A0ABW0WLJ0_STRNO</name>
<feature type="region of interest" description="Disordered" evidence="1">
    <location>
        <begin position="50"/>
        <end position="81"/>
    </location>
</feature>
<dbReference type="InterPro" id="IPR023286">
    <property type="entry name" value="ABATE_dom_sf"/>
</dbReference>